<dbReference type="Gene3D" id="3.40.50.300">
    <property type="entry name" value="P-loop containing nucleotide triphosphate hydrolases"/>
    <property type="match status" value="1"/>
</dbReference>
<reference evidence="4 5" key="1">
    <citation type="submission" date="2019-03" db="EMBL/GenBank/DDBJ databases">
        <title>Arthrobacter sp. nov., an bacterium isolated from biocrust in Mu Us Desert.</title>
        <authorList>
            <person name="Lixiong L."/>
        </authorList>
    </citation>
    <scope>NUCLEOTIDE SEQUENCE [LARGE SCALE GENOMIC DNA]</scope>
    <source>
        <strain evidence="4 5">SLN-3</strain>
    </source>
</reference>
<dbReference type="Pfam" id="PF00437">
    <property type="entry name" value="T2SSE"/>
    <property type="match status" value="1"/>
</dbReference>
<dbReference type="PANTHER" id="PTHR30486">
    <property type="entry name" value="TWITCHING MOTILITY PROTEIN PILT"/>
    <property type="match status" value="1"/>
</dbReference>
<evidence type="ECO:0000313" key="4">
    <source>
        <dbReference type="EMBL" id="TDK25716.1"/>
    </source>
</evidence>
<dbReference type="Gene3D" id="3.30.450.380">
    <property type="match status" value="1"/>
</dbReference>
<comment type="similarity">
    <text evidence="1">Belongs to the GSP E family.</text>
</comment>
<protein>
    <submittedName>
        <fullName evidence="4">CpaF family protein</fullName>
    </submittedName>
</protein>
<keyword evidence="5" id="KW-1185">Reference proteome</keyword>
<comment type="caution">
    <text evidence="4">The sequence shown here is derived from an EMBL/GenBank/DDBJ whole genome shotgun (WGS) entry which is preliminary data.</text>
</comment>
<dbReference type="AlphaFoldDB" id="A0A4R5TX10"/>
<dbReference type="GO" id="GO:0016887">
    <property type="term" value="F:ATP hydrolysis activity"/>
    <property type="evidence" value="ECO:0007669"/>
    <property type="project" value="InterPro"/>
</dbReference>
<dbReference type="FunFam" id="3.40.50.300:FF:000928">
    <property type="entry name" value="Pilus assembly protein CpaF"/>
    <property type="match status" value="1"/>
</dbReference>
<dbReference type="EMBL" id="SMTK01000003">
    <property type="protein sequence ID" value="TDK25716.1"/>
    <property type="molecule type" value="Genomic_DNA"/>
</dbReference>
<evidence type="ECO:0000256" key="2">
    <source>
        <dbReference type="SAM" id="MobiDB-lite"/>
    </source>
</evidence>
<evidence type="ECO:0000259" key="3">
    <source>
        <dbReference type="Pfam" id="PF00437"/>
    </source>
</evidence>
<dbReference type="OrthoDB" id="9810761at2"/>
<evidence type="ECO:0000313" key="5">
    <source>
        <dbReference type="Proteomes" id="UP000295411"/>
    </source>
</evidence>
<feature type="compositionally biased region" description="Pro residues" evidence="2">
    <location>
        <begin position="34"/>
        <end position="47"/>
    </location>
</feature>
<name>A0A4R5TX10_9MICC</name>
<sequence length="489" mass="53559">MRLSERMKAVHGVGVEPTNQKADPSEEVDDAPAFVPPVTPPSAPPASPLSSLKAPPVAPTVDALAGLKARAAEALFARMGSRFSDSSVSEEELRVTARDELSAVIDEEQVPLSPEERRRLIREIADEVMGYGPIQRMLEDPSITEIMVNRFDQIYVERNGHLSLTDGKFSSDDHLRKVIERIVSKVGRRIDESSPLVDARLEDGSRVNAIIPPLAVNGPSLTIRKFSHVPITVQNLIQWGSLTPEMAELLSACVRARLNIIVSGGTGTGKTTMLNVVSSFIPENDRIVTIEDAVELQLQQQHVVRLESRPANIEGKGAIGIRELLRNSLRMRPDRIIVGEVRGGESLDMLQAMNTGHDGSLSTVHANSPRDAIARLETLVLMAGMDLPLRAIREQIASAVDLIIQLTRMRDGSRRVTHVTEVQGMEGEVVTLQDAFLFDYSAGMDQQGRFLGKPIATGVRPRFLDRFEELGIHVSPNVFATPSGPMGRR</sequence>
<dbReference type="PANTHER" id="PTHR30486:SF15">
    <property type="entry name" value="TYPE II_IV SECRETION SYSTEM ATPASE"/>
    <property type="match status" value="1"/>
</dbReference>
<dbReference type="InterPro" id="IPR001482">
    <property type="entry name" value="T2SS/T4SS_dom"/>
</dbReference>
<gene>
    <name evidence="4" type="ORF">E2F48_10785</name>
</gene>
<accession>A0A4R5TX10</accession>
<dbReference type="RefSeq" id="WP_133403949.1">
    <property type="nucleotide sequence ID" value="NZ_SMTK01000003.1"/>
</dbReference>
<feature type="domain" description="Bacterial type II secretion system protein E" evidence="3">
    <location>
        <begin position="130"/>
        <end position="414"/>
    </location>
</feature>
<feature type="region of interest" description="Disordered" evidence="2">
    <location>
        <begin position="1"/>
        <end position="54"/>
    </location>
</feature>
<dbReference type="SUPFAM" id="SSF52540">
    <property type="entry name" value="P-loop containing nucleoside triphosphate hydrolases"/>
    <property type="match status" value="1"/>
</dbReference>
<evidence type="ECO:0000256" key="1">
    <source>
        <dbReference type="ARBA" id="ARBA00006611"/>
    </source>
</evidence>
<dbReference type="CDD" id="cd01130">
    <property type="entry name" value="VirB11-like_ATPase"/>
    <property type="match status" value="1"/>
</dbReference>
<dbReference type="InterPro" id="IPR027417">
    <property type="entry name" value="P-loop_NTPase"/>
</dbReference>
<proteinExistence type="inferred from homology"/>
<dbReference type="Proteomes" id="UP000295411">
    <property type="component" value="Unassembled WGS sequence"/>
</dbReference>
<dbReference type="InterPro" id="IPR050921">
    <property type="entry name" value="T4SS_GSP_E_ATPase"/>
</dbReference>
<organism evidence="4 5">
    <name type="scientific">Arthrobacter crusticola</name>
    <dbReference type="NCBI Taxonomy" id="2547960"/>
    <lineage>
        <taxon>Bacteria</taxon>
        <taxon>Bacillati</taxon>
        <taxon>Actinomycetota</taxon>
        <taxon>Actinomycetes</taxon>
        <taxon>Micrococcales</taxon>
        <taxon>Micrococcaceae</taxon>
        <taxon>Arthrobacter</taxon>
    </lineage>
</organism>